<evidence type="ECO:0000256" key="7">
    <source>
        <dbReference type="HAMAP-Rule" id="MF_02065"/>
    </source>
</evidence>
<dbReference type="PANTHER" id="PTHR30518">
    <property type="entry name" value="ENDOLYTIC MUREIN TRANSGLYCOSYLASE"/>
    <property type="match status" value="1"/>
</dbReference>
<evidence type="ECO:0000256" key="1">
    <source>
        <dbReference type="ARBA" id="ARBA00022475"/>
    </source>
</evidence>
<evidence type="ECO:0000313" key="8">
    <source>
        <dbReference type="EMBL" id="HEN28407.1"/>
    </source>
</evidence>
<keyword evidence="6 7" id="KW-0961">Cell wall biogenesis/degradation</keyword>
<protein>
    <recommendedName>
        <fullName evidence="7">Endolytic murein transglycosylase</fullName>
        <ecNumber evidence="7">4.2.2.29</ecNumber>
    </recommendedName>
    <alternativeName>
        <fullName evidence="7">Peptidoglycan lytic transglycosylase</fullName>
    </alternativeName>
    <alternativeName>
        <fullName evidence="7">Peptidoglycan polymerization terminase</fullName>
    </alternativeName>
</protein>
<dbReference type="NCBIfam" id="TIGR00247">
    <property type="entry name" value="endolytic transglycosylase MltG"/>
    <property type="match status" value="1"/>
</dbReference>
<dbReference type="PANTHER" id="PTHR30518:SF2">
    <property type="entry name" value="ENDOLYTIC MUREIN TRANSGLYCOSYLASE"/>
    <property type="match status" value="1"/>
</dbReference>
<keyword evidence="3 7" id="KW-1133">Transmembrane helix</keyword>
<reference evidence="8" key="1">
    <citation type="journal article" date="2020" name="mSystems">
        <title>Genome- and Community-Level Interaction Insights into Carbon Utilization and Element Cycling Functions of Hydrothermarchaeota in Hydrothermal Sediment.</title>
        <authorList>
            <person name="Zhou Z."/>
            <person name="Liu Y."/>
            <person name="Xu W."/>
            <person name="Pan J."/>
            <person name="Luo Z.H."/>
            <person name="Li M."/>
        </authorList>
    </citation>
    <scope>NUCLEOTIDE SEQUENCE [LARGE SCALE GENOMIC DNA]</scope>
    <source>
        <strain evidence="8">SpSt-34</strain>
        <strain evidence="9">SpSt-69</strain>
    </source>
</reference>
<organism evidence="8">
    <name type="scientific">candidate division WOR-3 bacterium</name>
    <dbReference type="NCBI Taxonomy" id="2052148"/>
    <lineage>
        <taxon>Bacteria</taxon>
        <taxon>Bacteria division WOR-3</taxon>
    </lineage>
</organism>
<evidence type="ECO:0000313" key="9">
    <source>
        <dbReference type="EMBL" id="HGL18091.1"/>
    </source>
</evidence>
<keyword evidence="1 7" id="KW-1003">Cell membrane</keyword>
<comment type="caution">
    <text evidence="8">The sequence shown here is derived from an EMBL/GenBank/DDBJ whole genome shotgun (WGS) entry which is preliminary data.</text>
</comment>
<evidence type="ECO:0000256" key="4">
    <source>
        <dbReference type="ARBA" id="ARBA00023136"/>
    </source>
</evidence>
<comment type="similarity">
    <text evidence="7">Belongs to the transglycosylase MltG family.</text>
</comment>
<keyword evidence="4 7" id="KW-0472">Membrane</keyword>
<dbReference type="HAMAP" id="MF_02065">
    <property type="entry name" value="MltG"/>
    <property type="match status" value="1"/>
</dbReference>
<dbReference type="EMBL" id="DTDJ01000046">
    <property type="protein sequence ID" value="HGL18091.1"/>
    <property type="molecule type" value="Genomic_DNA"/>
</dbReference>
<dbReference type="GO" id="GO:0008932">
    <property type="term" value="F:lytic endotransglycosylase activity"/>
    <property type="evidence" value="ECO:0007669"/>
    <property type="project" value="UniProtKB-UniRule"/>
</dbReference>
<comment type="catalytic activity">
    <reaction evidence="7">
        <text>a peptidoglycan chain = a peptidoglycan chain with N-acetyl-1,6-anhydromuramyl-[peptide] at the reducing end + a peptidoglycan chain with N-acetylglucosamine at the non-reducing end.</text>
        <dbReference type="EC" id="4.2.2.29"/>
    </reaction>
</comment>
<gene>
    <name evidence="7 8" type="primary">mltG</name>
    <name evidence="8" type="ORF">ENQ77_07160</name>
    <name evidence="9" type="ORF">ENU66_07175</name>
</gene>
<evidence type="ECO:0000256" key="6">
    <source>
        <dbReference type="ARBA" id="ARBA00023316"/>
    </source>
</evidence>
<dbReference type="AlphaFoldDB" id="A0A7C2K2Y1"/>
<dbReference type="EMBL" id="DSOL01000201">
    <property type="protein sequence ID" value="HEN28407.1"/>
    <property type="molecule type" value="Genomic_DNA"/>
</dbReference>
<evidence type="ECO:0000256" key="3">
    <source>
        <dbReference type="ARBA" id="ARBA00022989"/>
    </source>
</evidence>
<sequence length="343" mass="40171">MKTFKIVLVITTVLVFASAIYYVEFLYPVKGEYEFLVSKKVPASVVAKSLENGGFIRSSFSFLVLSRITGWDKRIKAGKYKLSRPLPNFRLLYAMVYNGLYMLEYPVTVKEGSTIEDIAKVLSTIEVDTTEFLRLTRDPSFFDYLKRYFPKLDAVETLEGYLYPETYKFYWAEDPRQVIFKMVSQLFAVIPDSFFDRMKEIKFTLNKTLILASIIEKEAQVDFERPLISAVFHNRLRLRRPLESNVTLEYYLKQRRAWLKRSETQLETPYNTYKYPGLPPTPICSPSIKSITAALYPAKVNYLYFVAKGDGTHYFSRTYAEHRLYSMKVRKLFKQRKQSSAEQ</sequence>
<dbReference type="InterPro" id="IPR003770">
    <property type="entry name" value="MLTG-like"/>
</dbReference>
<dbReference type="GO" id="GO:0071555">
    <property type="term" value="P:cell wall organization"/>
    <property type="evidence" value="ECO:0007669"/>
    <property type="project" value="UniProtKB-KW"/>
</dbReference>
<comment type="function">
    <text evidence="7">Functions as a peptidoglycan terminase that cleaves nascent peptidoglycan strands endolytically to terminate their elongation.</text>
</comment>
<accession>A0A7C2K2Y1</accession>
<dbReference type="Pfam" id="PF02618">
    <property type="entry name" value="YceG"/>
    <property type="match status" value="1"/>
</dbReference>
<keyword evidence="5 7" id="KW-0456">Lyase</keyword>
<evidence type="ECO:0000256" key="5">
    <source>
        <dbReference type="ARBA" id="ARBA00023239"/>
    </source>
</evidence>
<dbReference type="EC" id="4.2.2.29" evidence="7"/>
<feature type="site" description="Important for catalytic activity" evidence="7">
    <location>
        <position position="218"/>
    </location>
</feature>
<dbReference type="CDD" id="cd08010">
    <property type="entry name" value="MltG_like"/>
    <property type="match status" value="1"/>
</dbReference>
<evidence type="ECO:0000256" key="2">
    <source>
        <dbReference type="ARBA" id="ARBA00022692"/>
    </source>
</evidence>
<dbReference type="GO" id="GO:0005886">
    <property type="term" value="C:plasma membrane"/>
    <property type="evidence" value="ECO:0007669"/>
    <property type="project" value="UniProtKB-UniRule"/>
</dbReference>
<name>A0A7C2K2Y1_UNCW3</name>
<dbReference type="GO" id="GO:0009252">
    <property type="term" value="P:peptidoglycan biosynthetic process"/>
    <property type="evidence" value="ECO:0007669"/>
    <property type="project" value="UniProtKB-UniRule"/>
</dbReference>
<dbReference type="Gene3D" id="3.30.160.60">
    <property type="entry name" value="Classic Zinc Finger"/>
    <property type="match status" value="1"/>
</dbReference>
<keyword evidence="2 7" id="KW-0812">Transmembrane</keyword>
<proteinExistence type="inferred from homology"/>
<dbReference type="Gene3D" id="3.30.1490.480">
    <property type="entry name" value="Endolytic murein transglycosylase"/>
    <property type="match status" value="1"/>
</dbReference>